<organism evidence="1 2">
    <name type="scientific">Brassica carinata</name>
    <name type="common">Ethiopian mustard</name>
    <name type="synonym">Abyssinian cabbage</name>
    <dbReference type="NCBI Taxonomy" id="52824"/>
    <lineage>
        <taxon>Eukaryota</taxon>
        <taxon>Viridiplantae</taxon>
        <taxon>Streptophyta</taxon>
        <taxon>Embryophyta</taxon>
        <taxon>Tracheophyta</taxon>
        <taxon>Spermatophyta</taxon>
        <taxon>Magnoliopsida</taxon>
        <taxon>eudicotyledons</taxon>
        <taxon>Gunneridae</taxon>
        <taxon>Pentapetalae</taxon>
        <taxon>rosids</taxon>
        <taxon>malvids</taxon>
        <taxon>Brassicales</taxon>
        <taxon>Brassicaceae</taxon>
        <taxon>Brassiceae</taxon>
        <taxon>Brassica</taxon>
    </lineage>
</organism>
<gene>
    <name evidence="1" type="ORF">Bca52824_044016</name>
</gene>
<accession>A0A8X7V080</accession>
<dbReference type="EMBL" id="JAAMPC010000009">
    <property type="protein sequence ID" value="KAG2297347.1"/>
    <property type="molecule type" value="Genomic_DNA"/>
</dbReference>
<evidence type="ECO:0000313" key="1">
    <source>
        <dbReference type="EMBL" id="KAG2297347.1"/>
    </source>
</evidence>
<comment type="caution">
    <text evidence="1">The sequence shown here is derived from an EMBL/GenBank/DDBJ whole genome shotgun (WGS) entry which is preliminary data.</text>
</comment>
<sequence length="66" mass="7347">MVAISEINPTVEATAANCLMLLSRVGQNGADQKRFSHVKRFERVSFVSSVGRSPRVTRNLIITMRV</sequence>
<keyword evidence="2" id="KW-1185">Reference proteome</keyword>
<protein>
    <submittedName>
        <fullName evidence="1">Uncharacterized protein</fullName>
    </submittedName>
</protein>
<proteinExistence type="predicted"/>
<name>A0A8X7V080_BRACI</name>
<reference evidence="1 2" key="1">
    <citation type="submission" date="2020-02" db="EMBL/GenBank/DDBJ databases">
        <authorList>
            <person name="Ma Q."/>
            <person name="Huang Y."/>
            <person name="Song X."/>
            <person name="Pei D."/>
        </authorList>
    </citation>
    <scope>NUCLEOTIDE SEQUENCE [LARGE SCALE GENOMIC DNA]</scope>
    <source>
        <strain evidence="1">Sxm20200214</strain>
        <tissue evidence="1">Leaf</tissue>
    </source>
</reference>
<dbReference type="Proteomes" id="UP000886595">
    <property type="component" value="Unassembled WGS sequence"/>
</dbReference>
<evidence type="ECO:0000313" key="2">
    <source>
        <dbReference type="Proteomes" id="UP000886595"/>
    </source>
</evidence>
<dbReference type="AlphaFoldDB" id="A0A8X7V080"/>